<gene>
    <name evidence="4" type="ORF">D6B99_15050</name>
</gene>
<comment type="cofactor">
    <cofactor evidence="1">
        <name>Ca(2+)</name>
        <dbReference type="ChEBI" id="CHEBI:29108"/>
    </cofactor>
</comment>
<dbReference type="InterPro" id="IPR037481">
    <property type="entry name" value="LacX"/>
</dbReference>
<evidence type="ECO:0000256" key="3">
    <source>
        <dbReference type="ARBA" id="ARBA00022837"/>
    </source>
</evidence>
<name>A0A386HT16_9BACT</name>
<dbReference type="GO" id="GO:0005975">
    <property type="term" value="P:carbohydrate metabolic process"/>
    <property type="evidence" value="ECO:0007669"/>
    <property type="project" value="InterPro"/>
</dbReference>
<reference evidence="4 5" key="1">
    <citation type="submission" date="2018-09" db="EMBL/GenBank/DDBJ databases">
        <title>Arachidicoccus sp. nov., a bacterium isolated from soil.</title>
        <authorList>
            <person name="Weon H.-Y."/>
            <person name="Kwon S.-W."/>
            <person name="Lee S.A."/>
        </authorList>
    </citation>
    <scope>NUCLEOTIDE SEQUENCE [LARGE SCALE GENOMIC DNA]</scope>
    <source>
        <strain evidence="4 5">KIS59-12</strain>
    </source>
</reference>
<dbReference type="Pfam" id="PF01263">
    <property type="entry name" value="Aldose_epim"/>
    <property type="match status" value="1"/>
</dbReference>
<dbReference type="InterPro" id="IPR011013">
    <property type="entry name" value="Gal_mutarotase_sf_dom"/>
</dbReference>
<evidence type="ECO:0000256" key="1">
    <source>
        <dbReference type="ARBA" id="ARBA00001913"/>
    </source>
</evidence>
<sequence length="289" mass="33300">MNRLENEILSISIAAKGAELQSIYNKETQLDYLWDGNPAFWSKRSPILFPIVGGLKNNEYSFNHHTYQLSRHGFARDKEFTCIQQTENSISFSLQNDEETILKYPFQFELIITYTLQSNKINITYSVKNKGTNKMWFSVGAHPAFRVPLVEGTHFEDYFLSFNRFENTARYPLNKEGLLKEDPEIFLQNTDELSLEKPLFYEDALVFKTLESTSISIESKKTPHGITIDFKGFPFMGIWNAKNADFVCVEPWHGIADSENTSGKLDKKEGILALDAHKTFNTTWSITLF</sequence>
<dbReference type="GO" id="GO:0030246">
    <property type="term" value="F:carbohydrate binding"/>
    <property type="evidence" value="ECO:0007669"/>
    <property type="project" value="InterPro"/>
</dbReference>
<dbReference type="KEGG" id="ark:D6B99_15050"/>
<protein>
    <submittedName>
        <fullName evidence="4">Aldose 1-epimerase family protein</fullName>
    </submittedName>
</protein>
<keyword evidence="3" id="KW-0106">Calcium</keyword>
<dbReference type="CDD" id="cd09024">
    <property type="entry name" value="Aldose_epim_lacX"/>
    <property type="match status" value="1"/>
</dbReference>
<dbReference type="Gene3D" id="2.70.98.10">
    <property type="match status" value="1"/>
</dbReference>
<dbReference type="SUPFAM" id="SSF74650">
    <property type="entry name" value="Galactose mutarotase-like"/>
    <property type="match status" value="1"/>
</dbReference>
<evidence type="ECO:0000313" key="5">
    <source>
        <dbReference type="Proteomes" id="UP000266118"/>
    </source>
</evidence>
<evidence type="ECO:0000313" key="4">
    <source>
        <dbReference type="EMBL" id="AYD48809.1"/>
    </source>
</evidence>
<proteinExistence type="predicted"/>
<accession>A0A386HT16</accession>
<dbReference type="PANTHER" id="PTHR11122">
    <property type="entry name" value="APOSPORY-ASSOCIATED PROTEIN C-RELATED"/>
    <property type="match status" value="1"/>
</dbReference>
<keyword evidence="5" id="KW-1185">Reference proteome</keyword>
<comment type="subunit">
    <text evidence="2">Monomer.</text>
</comment>
<dbReference type="OrthoDB" id="9795355at2"/>
<dbReference type="GO" id="GO:0016853">
    <property type="term" value="F:isomerase activity"/>
    <property type="evidence" value="ECO:0007669"/>
    <property type="project" value="InterPro"/>
</dbReference>
<dbReference type="EMBL" id="CP032489">
    <property type="protein sequence ID" value="AYD48809.1"/>
    <property type="molecule type" value="Genomic_DNA"/>
</dbReference>
<organism evidence="4 5">
    <name type="scientific">Arachidicoccus soli</name>
    <dbReference type="NCBI Taxonomy" id="2341117"/>
    <lineage>
        <taxon>Bacteria</taxon>
        <taxon>Pseudomonadati</taxon>
        <taxon>Bacteroidota</taxon>
        <taxon>Chitinophagia</taxon>
        <taxon>Chitinophagales</taxon>
        <taxon>Chitinophagaceae</taxon>
        <taxon>Arachidicoccus</taxon>
    </lineage>
</organism>
<dbReference type="AlphaFoldDB" id="A0A386HT16"/>
<dbReference type="RefSeq" id="WP_119989919.1">
    <property type="nucleotide sequence ID" value="NZ_CP032489.1"/>
</dbReference>
<dbReference type="Proteomes" id="UP000266118">
    <property type="component" value="Chromosome"/>
</dbReference>
<dbReference type="PANTHER" id="PTHR11122:SF13">
    <property type="entry name" value="GLUCOSE-6-PHOSPHATE 1-EPIMERASE"/>
    <property type="match status" value="1"/>
</dbReference>
<evidence type="ECO:0000256" key="2">
    <source>
        <dbReference type="ARBA" id="ARBA00011245"/>
    </source>
</evidence>
<dbReference type="InterPro" id="IPR014718">
    <property type="entry name" value="GH-type_carb-bd"/>
</dbReference>
<dbReference type="InterPro" id="IPR008183">
    <property type="entry name" value="Aldose_1/G6P_1-epimerase"/>
</dbReference>